<dbReference type="Gene3D" id="3.40.30.10">
    <property type="entry name" value="Glutaredoxin"/>
    <property type="match status" value="1"/>
</dbReference>
<accession>A0ABQ4SUP5</accession>
<dbReference type="SUPFAM" id="SSF47616">
    <property type="entry name" value="GST C-terminal domain-like"/>
    <property type="match status" value="1"/>
</dbReference>
<sequence>MKIYGDLASGNCLKIKIVADALGLAYSWEQVDALSGATRTPAYLALFPMGQIPGVIFDDHRRLSQSNAIIRYLARGSSLLPEEDAFDAAVVDQWLFWEQYSHEPAIAVCRAEMKFRGVPREARDPTRVARGEAALDLMDQHLTRAPWFAGSGATIADVALFAYTQWADEGGFDLTRRPAILNWLDRCRTAFGLAPNATVAVAGH</sequence>
<protein>
    <submittedName>
        <fullName evidence="3">Disulfide-bond oxidoreductase YfcG</fullName>
    </submittedName>
</protein>
<dbReference type="RefSeq" id="WP_238274818.1">
    <property type="nucleotide sequence ID" value="NZ_BPQR01000024.1"/>
</dbReference>
<dbReference type="InterPro" id="IPR010987">
    <property type="entry name" value="Glutathione-S-Trfase_C-like"/>
</dbReference>
<name>A0ABQ4SUP5_9HYPH</name>
<dbReference type="EMBL" id="BPQR01000024">
    <property type="protein sequence ID" value="GJE06190.1"/>
    <property type="molecule type" value="Genomic_DNA"/>
</dbReference>
<dbReference type="InterPro" id="IPR040079">
    <property type="entry name" value="Glutathione_S-Trfase"/>
</dbReference>
<reference evidence="3" key="2">
    <citation type="submission" date="2021-08" db="EMBL/GenBank/DDBJ databases">
        <authorList>
            <person name="Tani A."/>
            <person name="Ola A."/>
            <person name="Ogura Y."/>
            <person name="Katsura K."/>
            <person name="Hayashi T."/>
        </authorList>
    </citation>
    <scope>NUCLEOTIDE SEQUENCE</scope>
    <source>
        <strain evidence="3">LMG 23639</strain>
    </source>
</reference>
<evidence type="ECO:0000259" key="1">
    <source>
        <dbReference type="PROSITE" id="PS50404"/>
    </source>
</evidence>
<dbReference type="PANTHER" id="PTHR44051:SF2">
    <property type="entry name" value="HYPOTHETICAL GLUTATHIONE S-TRANSFERASE LIKE PROTEIN"/>
    <property type="match status" value="1"/>
</dbReference>
<dbReference type="Pfam" id="PF13410">
    <property type="entry name" value="GST_C_2"/>
    <property type="match status" value="1"/>
</dbReference>
<dbReference type="Gene3D" id="1.20.1050.10">
    <property type="match status" value="1"/>
</dbReference>
<reference evidence="3" key="1">
    <citation type="journal article" date="2021" name="Front. Microbiol.">
        <title>Comprehensive Comparative Genomics and Phenotyping of Methylobacterium Species.</title>
        <authorList>
            <person name="Alessa O."/>
            <person name="Ogura Y."/>
            <person name="Fujitani Y."/>
            <person name="Takami H."/>
            <person name="Hayashi T."/>
            <person name="Sahin N."/>
            <person name="Tani A."/>
        </authorList>
    </citation>
    <scope>NUCLEOTIDE SEQUENCE</scope>
    <source>
        <strain evidence="3">LMG 23639</strain>
    </source>
</reference>
<feature type="domain" description="GST C-terminal" evidence="2">
    <location>
        <begin position="84"/>
        <end position="204"/>
    </location>
</feature>
<evidence type="ECO:0000259" key="2">
    <source>
        <dbReference type="PROSITE" id="PS50405"/>
    </source>
</evidence>
<comment type="caution">
    <text evidence="3">The sequence shown here is derived from an EMBL/GenBank/DDBJ whole genome shotgun (WGS) entry which is preliminary data.</text>
</comment>
<dbReference type="InterPro" id="IPR036282">
    <property type="entry name" value="Glutathione-S-Trfase_C_sf"/>
</dbReference>
<feature type="domain" description="GST N-terminal" evidence="1">
    <location>
        <begin position="1"/>
        <end position="81"/>
    </location>
</feature>
<dbReference type="PANTHER" id="PTHR44051">
    <property type="entry name" value="GLUTATHIONE S-TRANSFERASE-RELATED"/>
    <property type="match status" value="1"/>
</dbReference>
<dbReference type="CDD" id="cd03056">
    <property type="entry name" value="GST_N_4"/>
    <property type="match status" value="1"/>
</dbReference>
<proteinExistence type="predicted"/>
<dbReference type="InterPro" id="IPR036249">
    <property type="entry name" value="Thioredoxin-like_sf"/>
</dbReference>
<dbReference type="PROSITE" id="PS50404">
    <property type="entry name" value="GST_NTER"/>
    <property type="match status" value="1"/>
</dbReference>
<dbReference type="Proteomes" id="UP001055102">
    <property type="component" value="Unassembled WGS sequence"/>
</dbReference>
<keyword evidence="4" id="KW-1185">Reference proteome</keyword>
<dbReference type="SUPFAM" id="SSF52833">
    <property type="entry name" value="Thioredoxin-like"/>
    <property type="match status" value="1"/>
</dbReference>
<organism evidence="3 4">
    <name type="scientific">Methylobacterium jeotgali</name>
    <dbReference type="NCBI Taxonomy" id="381630"/>
    <lineage>
        <taxon>Bacteria</taxon>
        <taxon>Pseudomonadati</taxon>
        <taxon>Pseudomonadota</taxon>
        <taxon>Alphaproteobacteria</taxon>
        <taxon>Hyphomicrobiales</taxon>
        <taxon>Methylobacteriaceae</taxon>
        <taxon>Methylobacterium</taxon>
    </lineage>
</organism>
<evidence type="ECO:0000313" key="4">
    <source>
        <dbReference type="Proteomes" id="UP001055102"/>
    </source>
</evidence>
<dbReference type="InterPro" id="IPR004045">
    <property type="entry name" value="Glutathione_S-Trfase_N"/>
</dbReference>
<gene>
    <name evidence="3" type="primary">yfcG_1</name>
    <name evidence="3" type="ORF">AOPFMNJM_1504</name>
</gene>
<dbReference type="Pfam" id="PF13409">
    <property type="entry name" value="GST_N_2"/>
    <property type="match status" value="1"/>
</dbReference>
<dbReference type="SFLD" id="SFLDG00358">
    <property type="entry name" value="Main_(cytGST)"/>
    <property type="match status" value="1"/>
</dbReference>
<dbReference type="PROSITE" id="PS50405">
    <property type="entry name" value="GST_CTER"/>
    <property type="match status" value="1"/>
</dbReference>
<evidence type="ECO:0000313" key="3">
    <source>
        <dbReference type="EMBL" id="GJE06190.1"/>
    </source>
</evidence>
<dbReference type="SFLD" id="SFLDS00019">
    <property type="entry name" value="Glutathione_Transferase_(cytos"/>
    <property type="match status" value="1"/>
</dbReference>